<keyword evidence="3" id="KW-1185">Reference proteome</keyword>
<feature type="region of interest" description="Disordered" evidence="1">
    <location>
        <begin position="45"/>
        <end position="111"/>
    </location>
</feature>
<gene>
    <name evidence="2" type="ORF">TRAPUB_13477</name>
</gene>
<reference evidence="2 3" key="1">
    <citation type="submission" date="2016-10" db="EMBL/GenBank/DDBJ databases">
        <title>Genome sequence of the basidiomycete white-rot fungus Trametes pubescens.</title>
        <authorList>
            <person name="Makela M.R."/>
            <person name="Granchi Z."/>
            <person name="Peng M."/>
            <person name="De Vries R.P."/>
            <person name="Grigoriev I."/>
            <person name="Riley R."/>
            <person name="Hilden K."/>
        </authorList>
    </citation>
    <scope>NUCLEOTIDE SEQUENCE [LARGE SCALE GENOMIC DNA]</scope>
    <source>
        <strain evidence="2 3">FBCC735</strain>
    </source>
</reference>
<proteinExistence type="predicted"/>
<accession>A0A1M2VR26</accession>
<protein>
    <submittedName>
        <fullName evidence="2">Uncharacterized protein</fullName>
    </submittedName>
</protein>
<sequence>MHREACANSLRRAPTCASGFFSLQSSSVGVTLVRGTGYMTTLGLDEELQDGDATRSPAKSQSDPGAEHREGRPPQRPRAPTNTVAWSAAGRYSEGRPAHQRRAVRTAPDEAAKEPLWRCWSCGPVLLR</sequence>
<evidence type="ECO:0000313" key="2">
    <source>
        <dbReference type="EMBL" id="OJT10043.1"/>
    </source>
</evidence>
<evidence type="ECO:0000313" key="3">
    <source>
        <dbReference type="Proteomes" id="UP000184267"/>
    </source>
</evidence>
<dbReference type="EMBL" id="MNAD01000823">
    <property type="protein sequence ID" value="OJT10043.1"/>
    <property type="molecule type" value="Genomic_DNA"/>
</dbReference>
<organism evidence="2 3">
    <name type="scientific">Trametes pubescens</name>
    <name type="common">White-rot fungus</name>
    <dbReference type="NCBI Taxonomy" id="154538"/>
    <lineage>
        <taxon>Eukaryota</taxon>
        <taxon>Fungi</taxon>
        <taxon>Dikarya</taxon>
        <taxon>Basidiomycota</taxon>
        <taxon>Agaricomycotina</taxon>
        <taxon>Agaricomycetes</taxon>
        <taxon>Polyporales</taxon>
        <taxon>Polyporaceae</taxon>
        <taxon>Trametes</taxon>
    </lineage>
</organism>
<dbReference type="AlphaFoldDB" id="A0A1M2VR26"/>
<evidence type="ECO:0000256" key="1">
    <source>
        <dbReference type="SAM" id="MobiDB-lite"/>
    </source>
</evidence>
<comment type="caution">
    <text evidence="2">The sequence shown here is derived from an EMBL/GenBank/DDBJ whole genome shotgun (WGS) entry which is preliminary data.</text>
</comment>
<name>A0A1M2VR26_TRAPU</name>
<dbReference type="Proteomes" id="UP000184267">
    <property type="component" value="Unassembled WGS sequence"/>
</dbReference>